<sequence>MRLFSAIFALSFLFTGAIAQPKTPESFGFRHLTTTFNGDPVDILIKSRNGDEQQPKPLFFYVQGSLPQPLIKYDEKGMYGVFTFPTDSLAKTYHLVIVSKPYIPVVADVKTLGRNYTWRDAKGLVPTTYNERNNLDYYVNRNLHIIRFLQKQPWVSRKALVLAGHSEGSTICAKMASVSPAVTHLIYSGGNPLGRINSIIQQSRRHETDSTSHLTNEQFSYWEQVVLHPETVHPEGDSHKATFSFSIPPLGYLLSLSVPVLVTFGTKDDSAPFNDYLHTEVIRRKRRNFTFRSYPGTEHNFFPVRPDGSIDYSVYNWDKVGDDWYKWLREHPGR</sequence>
<dbReference type="AlphaFoldDB" id="A0A1S2VKG8"/>
<dbReference type="Gene3D" id="3.40.50.1820">
    <property type="entry name" value="alpha/beta hydrolase"/>
    <property type="match status" value="1"/>
</dbReference>
<dbReference type="InterPro" id="IPR029058">
    <property type="entry name" value="AB_hydrolase_fold"/>
</dbReference>
<evidence type="ECO:0000259" key="2">
    <source>
        <dbReference type="Pfam" id="PF01738"/>
    </source>
</evidence>
<keyword evidence="4" id="KW-1185">Reference proteome</keyword>
<dbReference type="EMBL" id="MORL01000004">
    <property type="protein sequence ID" value="OIN59249.1"/>
    <property type="molecule type" value="Genomic_DNA"/>
</dbReference>
<dbReference type="InterPro" id="IPR053145">
    <property type="entry name" value="AB_hydrolase_Est10"/>
</dbReference>
<dbReference type="PANTHER" id="PTHR43265:SF1">
    <property type="entry name" value="ESTERASE ESTD"/>
    <property type="match status" value="1"/>
</dbReference>
<dbReference type="GO" id="GO:0052689">
    <property type="term" value="F:carboxylic ester hydrolase activity"/>
    <property type="evidence" value="ECO:0007669"/>
    <property type="project" value="TreeGrafter"/>
</dbReference>
<name>A0A1S2VKG8_9BACT</name>
<dbReference type="SUPFAM" id="SSF53474">
    <property type="entry name" value="alpha/beta-Hydrolases"/>
    <property type="match status" value="1"/>
</dbReference>
<keyword evidence="1" id="KW-0732">Signal</keyword>
<dbReference type="Proteomes" id="UP000181790">
    <property type="component" value="Unassembled WGS sequence"/>
</dbReference>
<accession>A0A1S2VKG8</accession>
<dbReference type="RefSeq" id="WP_071502933.1">
    <property type="nucleotide sequence ID" value="NZ_MORL01000004.1"/>
</dbReference>
<organism evidence="3 4">
    <name type="scientific">Arsenicibacter rosenii</name>
    <dbReference type="NCBI Taxonomy" id="1750698"/>
    <lineage>
        <taxon>Bacteria</taxon>
        <taxon>Pseudomonadati</taxon>
        <taxon>Bacteroidota</taxon>
        <taxon>Cytophagia</taxon>
        <taxon>Cytophagales</taxon>
        <taxon>Spirosomataceae</taxon>
        <taxon>Arsenicibacter</taxon>
    </lineage>
</organism>
<feature type="domain" description="Dienelactone hydrolase" evidence="2">
    <location>
        <begin position="248"/>
        <end position="326"/>
    </location>
</feature>
<evidence type="ECO:0000256" key="1">
    <source>
        <dbReference type="SAM" id="SignalP"/>
    </source>
</evidence>
<dbReference type="Pfam" id="PF01738">
    <property type="entry name" value="DLH"/>
    <property type="match status" value="1"/>
</dbReference>
<proteinExistence type="predicted"/>
<feature type="signal peptide" evidence="1">
    <location>
        <begin position="1"/>
        <end position="19"/>
    </location>
</feature>
<dbReference type="InterPro" id="IPR002925">
    <property type="entry name" value="Dienelactn_hydro"/>
</dbReference>
<reference evidence="3 4" key="1">
    <citation type="submission" date="2016-10" db="EMBL/GenBank/DDBJ databases">
        <title>Arsenicibacter rosenii gen. nov., sp. nov., an efficient arsenic-methylating bacterium isolated from an arsenic-contaminated paddy soil.</title>
        <authorList>
            <person name="Huang K."/>
        </authorList>
    </citation>
    <scope>NUCLEOTIDE SEQUENCE [LARGE SCALE GENOMIC DNA]</scope>
    <source>
        <strain evidence="3 4">SM-1</strain>
    </source>
</reference>
<protein>
    <recommendedName>
        <fullName evidence="2">Dienelactone hydrolase domain-containing protein</fullName>
    </recommendedName>
</protein>
<gene>
    <name evidence="3" type="ORF">BLX24_09675</name>
</gene>
<feature type="chain" id="PRO_5010251632" description="Dienelactone hydrolase domain-containing protein" evidence="1">
    <location>
        <begin position="20"/>
        <end position="334"/>
    </location>
</feature>
<evidence type="ECO:0000313" key="3">
    <source>
        <dbReference type="EMBL" id="OIN59249.1"/>
    </source>
</evidence>
<comment type="caution">
    <text evidence="3">The sequence shown here is derived from an EMBL/GenBank/DDBJ whole genome shotgun (WGS) entry which is preliminary data.</text>
</comment>
<evidence type="ECO:0000313" key="4">
    <source>
        <dbReference type="Proteomes" id="UP000181790"/>
    </source>
</evidence>
<dbReference type="PANTHER" id="PTHR43265">
    <property type="entry name" value="ESTERASE ESTD"/>
    <property type="match status" value="1"/>
</dbReference>
<dbReference type="OrthoDB" id="1118238at2"/>